<protein>
    <submittedName>
        <fullName evidence="2">Uncharacterized protein</fullName>
    </submittedName>
</protein>
<evidence type="ECO:0000313" key="2">
    <source>
        <dbReference type="EMBL" id="VEL07015.1"/>
    </source>
</evidence>
<dbReference type="Proteomes" id="UP000784294">
    <property type="component" value="Unassembled WGS sequence"/>
</dbReference>
<name>A0A3S5BKN6_9PLAT</name>
<proteinExistence type="predicted"/>
<dbReference type="AlphaFoldDB" id="A0A3S5BKN6"/>
<comment type="caution">
    <text evidence="2">The sequence shown here is derived from an EMBL/GenBank/DDBJ whole genome shotgun (WGS) entry which is preliminary data.</text>
</comment>
<feature type="region of interest" description="Disordered" evidence="1">
    <location>
        <begin position="115"/>
        <end position="150"/>
    </location>
</feature>
<organism evidence="2 3">
    <name type="scientific">Protopolystoma xenopodis</name>
    <dbReference type="NCBI Taxonomy" id="117903"/>
    <lineage>
        <taxon>Eukaryota</taxon>
        <taxon>Metazoa</taxon>
        <taxon>Spiralia</taxon>
        <taxon>Lophotrochozoa</taxon>
        <taxon>Platyhelminthes</taxon>
        <taxon>Monogenea</taxon>
        <taxon>Polyopisthocotylea</taxon>
        <taxon>Polystomatidea</taxon>
        <taxon>Polystomatidae</taxon>
        <taxon>Protopolystoma</taxon>
    </lineage>
</organism>
<feature type="compositionally biased region" description="Low complexity" evidence="1">
    <location>
        <begin position="136"/>
        <end position="150"/>
    </location>
</feature>
<evidence type="ECO:0000256" key="1">
    <source>
        <dbReference type="SAM" id="MobiDB-lite"/>
    </source>
</evidence>
<keyword evidence="3" id="KW-1185">Reference proteome</keyword>
<accession>A0A3S5BKN6</accession>
<reference evidence="2" key="1">
    <citation type="submission" date="2018-11" db="EMBL/GenBank/DDBJ databases">
        <authorList>
            <consortium name="Pathogen Informatics"/>
        </authorList>
    </citation>
    <scope>NUCLEOTIDE SEQUENCE</scope>
</reference>
<gene>
    <name evidence="2" type="ORF">PXEA_LOCUS455</name>
</gene>
<sequence>MIIFSLLTILLTFVCHPSIFFYIVNYSTPPGNFNFYSLFLQRFDLLPSDFLVVIGPLLWHSGSACVGEAPIVNRPLQGGVRNQTSGLNKPFSPTRAHQEIQAELALRQGRQPLVQAGSAVEPNQRTVKSGSRPAKPFSTSSSFRSPSPAG</sequence>
<evidence type="ECO:0000313" key="3">
    <source>
        <dbReference type="Proteomes" id="UP000784294"/>
    </source>
</evidence>
<dbReference type="EMBL" id="CAAALY010000837">
    <property type="protein sequence ID" value="VEL07015.1"/>
    <property type="molecule type" value="Genomic_DNA"/>
</dbReference>